<reference evidence="2 3" key="1">
    <citation type="submission" date="2024-01" db="EMBL/GenBank/DDBJ databases">
        <title>Niabella digestum sp. nov., isolated from waste digestion system.</title>
        <authorList>
            <person name="Zhang L."/>
        </authorList>
    </citation>
    <scope>NUCLEOTIDE SEQUENCE [LARGE SCALE GENOMIC DNA]</scope>
    <source>
        <strain evidence="2 3">A18</strain>
    </source>
</reference>
<sequence>MKHYLLILFISISIAGYAQNINGEKIIVGKESITIINFPDKVLNISFADDKAYEYYIPKRREEKSISIQFNKEHETAPNTSMIVNEGGRSHMFRIVFDPTYNINDDSRPPLWYDHSNLKELRAFVQKQKQMMAKGSDETEMDKEQESDRKKEIEAKKAEMVRAQQEKEKEAEERKRKVEEERRKEEERQKQEAEALAKAKREAEEKEKQFLLAKQKEEESRKAAEEEKQRKAAEELAKKEAERKAAQERLTQLEEERKRKEAEKAYSEVGLWQRYGKFGIDVYNYPPGQMAMVNTDFFIAADTLYHFRNADSLINTDIPDKLDIAADNLINKGVSITLENIVFKEIYTYYKLKVVNNTDEDFLLGKTYMYWYDANNQAKMLIKCSYLTYINFFPIIRPGNTQYLVFATRSPNVVPDESLVLFIEDRRKEKGSATIVISGNVYTTEQAKVESKASGKDTDASLDVKEDVDKSPSSGTKKKKGRKHK</sequence>
<protein>
    <submittedName>
        <fullName evidence="2">Cell envelope integrity protein TolA</fullName>
    </submittedName>
</protein>
<feature type="region of interest" description="Disordered" evidence="1">
    <location>
        <begin position="448"/>
        <end position="485"/>
    </location>
</feature>
<feature type="compositionally biased region" description="Basic residues" evidence="1">
    <location>
        <begin position="476"/>
        <end position="485"/>
    </location>
</feature>
<evidence type="ECO:0000313" key="2">
    <source>
        <dbReference type="EMBL" id="MEE6186518.1"/>
    </source>
</evidence>
<organism evidence="2 3">
    <name type="scientific">Niabella digestorum</name>
    <dbReference type="NCBI Taxonomy" id="3117701"/>
    <lineage>
        <taxon>Bacteria</taxon>
        <taxon>Pseudomonadati</taxon>
        <taxon>Bacteroidota</taxon>
        <taxon>Chitinophagia</taxon>
        <taxon>Chitinophagales</taxon>
        <taxon>Chitinophagaceae</taxon>
        <taxon>Niabella</taxon>
    </lineage>
</organism>
<accession>A0ABU7RET1</accession>
<dbReference type="InterPro" id="IPR051738">
    <property type="entry name" value="SAF_Modulators"/>
</dbReference>
<dbReference type="PANTHER" id="PTHR15683">
    <property type="entry name" value="SCAFFOLD ATTACHMENT FACTOR B-RELATED"/>
    <property type="match status" value="1"/>
</dbReference>
<dbReference type="PANTHER" id="PTHR15683:SF8">
    <property type="entry name" value="SCAFFOLD ATTACHMENT FACTOR B, ISOFORM B"/>
    <property type="match status" value="1"/>
</dbReference>
<proteinExistence type="predicted"/>
<name>A0ABU7RET1_9BACT</name>
<dbReference type="RefSeq" id="WP_330973927.1">
    <property type="nucleotide sequence ID" value="NZ_JAZGLY010000002.1"/>
</dbReference>
<feature type="compositionally biased region" description="Basic and acidic residues" evidence="1">
    <location>
        <begin position="142"/>
        <end position="249"/>
    </location>
</feature>
<dbReference type="CDD" id="cd22249">
    <property type="entry name" value="UDM1_RNF168_RNF169-like"/>
    <property type="match status" value="1"/>
</dbReference>
<feature type="compositionally biased region" description="Basic and acidic residues" evidence="1">
    <location>
        <begin position="448"/>
        <end position="470"/>
    </location>
</feature>
<feature type="region of interest" description="Disordered" evidence="1">
    <location>
        <begin position="129"/>
        <end position="249"/>
    </location>
</feature>
<dbReference type="EMBL" id="JAZGLY010000002">
    <property type="protein sequence ID" value="MEE6186518.1"/>
    <property type="molecule type" value="Genomic_DNA"/>
</dbReference>
<keyword evidence="3" id="KW-1185">Reference proteome</keyword>
<dbReference type="Proteomes" id="UP001357452">
    <property type="component" value="Unassembled WGS sequence"/>
</dbReference>
<evidence type="ECO:0000313" key="3">
    <source>
        <dbReference type="Proteomes" id="UP001357452"/>
    </source>
</evidence>
<gene>
    <name evidence="2" type="ORF">V2H41_04450</name>
</gene>
<comment type="caution">
    <text evidence="2">The sequence shown here is derived from an EMBL/GenBank/DDBJ whole genome shotgun (WGS) entry which is preliminary data.</text>
</comment>
<evidence type="ECO:0000256" key="1">
    <source>
        <dbReference type="SAM" id="MobiDB-lite"/>
    </source>
</evidence>